<name>A0A1F6D454_HANXR</name>
<gene>
    <name evidence="1" type="ORF">A3F84_28645</name>
</gene>
<protein>
    <submittedName>
        <fullName evidence="1">Uncharacterized protein</fullName>
    </submittedName>
</protein>
<organism evidence="1 2">
    <name type="scientific">Handelsmanbacteria sp. (strain RIFCSPLOWO2_12_FULL_64_10)</name>
    <dbReference type="NCBI Taxonomy" id="1817868"/>
    <lineage>
        <taxon>Bacteria</taxon>
        <taxon>Candidatus Handelsmaniibacteriota</taxon>
    </lineage>
</organism>
<evidence type="ECO:0000313" key="2">
    <source>
        <dbReference type="Proteomes" id="UP000178606"/>
    </source>
</evidence>
<dbReference type="Proteomes" id="UP000178606">
    <property type="component" value="Unassembled WGS sequence"/>
</dbReference>
<sequence length="293" mass="32983">MSRSKNCFQCCAVVLFGAMILAQEQVYGQAADCSNPRALLQSKDKKAGLLPEVALLPIRDQRVTKGEHIKGFLEDLRPLGELLKNAFTSEEHGLSVEEIVSPDEFINQDYRVRMDIEQYGVLKTSGGKYIAKFALQVEIVDSYAREKIAHRVSTDIMYEKKIKEQNFVAYEGLFYDAIRQRMHSFVKEWRDNLVFPFKIVQVLAEAPLGDNDPAKAKKVALLMGLQEAVKQAWGVEVGGLREVKDLAMSLDEVKESTKGMIRSYRTLAELPCPDKGILYLVVQAKILNPALAR</sequence>
<reference evidence="1 2" key="1">
    <citation type="journal article" date="2016" name="Nat. Commun.">
        <title>Thousands of microbial genomes shed light on interconnected biogeochemical processes in an aquifer system.</title>
        <authorList>
            <person name="Anantharaman K."/>
            <person name="Brown C.T."/>
            <person name="Hug L.A."/>
            <person name="Sharon I."/>
            <person name="Castelle C.J."/>
            <person name="Probst A.J."/>
            <person name="Thomas B.C."/>
            <person name="Singh A."/>
            <person name="Wilkins M.J."/>
            <person name="Karaoz U."/>
            <person name="Brodie E.L."/>
            <person name="Williams K.H."/>
            <person name="Hubbard S.S."/>
            <person name="Banfield J.F."/>
        </authorList>
    </citation>
    <scope>NUCLEOTIDE SEQUENCE [LARGE SCALE GENOMIC DNA]</scope>
    <source>
        <strain evidence="2">RIFCSPLOWO2_12_FULL_64_10</strain>
    </source>
</reference>
<dbReference type="EMBL" id="MFKF01000047">
    <property type="protein sequence ID" value="OGG56110.1"/>
    <property type="molecule type" value="Genomic_DNA"/>
</dbReference>
<proteinExistence type="predicted"/>
<dbReference type="AlphaFoldDB" id="A0A1F6D454"/>
<accession>A0A1F6D454</accession>
<comment type="caution">
    <text evidence="1">The sequence shown here is derived from an EMBL/GenBank/DDBJ whole genome shotgun (WGS) entry which is preliminary data.</text>
</comment>
<evidence type="ECO:0000313" key="1">
    <source>
        <dbReference type="EMBL" id="OGG56110.1"/>
    </source>
</evidence>